<sequence>MLLPLLLCCFLISFLGFSLNLNFIFQILEWLVHKVDLPLHYPFVLGKPSSLELIILFVLIGLFVDSFSHKKRRFFLIGFIFLFFFITKNPMRASITAVDIGQGDSIFLQDKFNKENVLIDTGGQLALPQKNWQKAQTQSNADKTLIPYLESMGVAHIDQLILTHTDADHVGDFLSLADKIKIREIWVSPGELTNSSFVEKLKKQKFRFMLVKLGIKFRFLIVFFKFYQMVTLKKVIIMIP</sequence>
<feature type="domain" description="Metallo-beta-lactamase" evidence="2">
    <location>
        <begin position="100"/>
        <end position="189"/>
    </location>
</feature>
<dbReference type="PANTHER" id="PTHR30619">
    <property type="entry name" value="DNA INTERNALIZATION/COMPETENCE PROTEIN COMEC/REC2"/>
    <property type="match status" value="1"/>
</dbReference>
<dbReference type="SUPFAM" id="SSF56281">
    <property type="entry name" value="Metallo-hydrolase/oxidoreductase"/>
    <property type="match status" value="1"/>
</dbReference>
<protein>
    <submittedName>
        <fullName evidence="3">DNA internalization-like competence protein ComEC/Rec2</fullName>
    </submittedName>
</protein>
<dbReference type="Proteomes" id="UP000034513">
    <property type="component" value="Unassembled WGS sequence"/>
</dbReference>
<evidence type="ECO:0000313" key="4">
    <source>
        <dbReference type="Proteomes" id="UP000034513"/>
    </source>
</evidence>
<name>A0ABR5EE49_LACLC</name>
<dbReference type="InterPro" id="IPR052159">
    <property type="entry name" value="Competence_DNA_uptake"/>
</dbReference>
<dbReference type="Gene3D" id="3.60.15.10">
    <property type="entry name" value="Ribonuclease Z/Hydroxyacylglutathione hydrolase-like"/>
    <property type="match status" value="1"/>
</dbReference>
<keyword evidence="4" id="KW-1185">Reference proteome</keyword>
<comment type="caution">
    <text evidence="3">The sequence shown here is derived from an EMBL/GenBank/DDBJ whole genome shotgun (WGS) entry which is preliminary data.</text>
</comment>
<evidence type="ECO:0000313" key="3">
    <source>
        <dbReference type="EMBL" id="KKW70451.1"/>
    </source>
</evidence>
<proteinExistence type="predicted"/>
<dbReference type="PANTHER" id="PTHR30619:SF1">
    <property type="entry name" value="RECOMBINATION PROTEIN 2"/>
    <property type="match status" value="1"/>
</dbReference>
<organism evidence="3 4">
    <name type="scientific">Lactococcus lactis subsp. cremoris</name>
    <name type="common">Streptococcus cremoris</name>
    <dbReference type="NCBI Taxonomy" id="1359"/>
    <lineage>
        <taxon>Bacteria</taxon>
        <taxon>Bacillati</taxon>
        <taxon>Bacillota</taxon>
        <taxon>Bacilli</taxon>
        <taxon>Lactobacillales</taxon>
        <taxon>Streptococcaceae</taxon>
        <taxon>Lactococcus</taxon>
    </lineage>
</organism>
<feature type="transmembrane region" description="Helical" evidence="1">
    <location>
        <begin position="50"/>
        <end position="67"/>
    </location>
</feature>
<evidence type="ECO:0000256" key="1">
    <source>
        <dbReference type="SAM" id="Phobius"/>
    </source>
</evidence>
<evidence type="ECO:0000259" key="2">
    <source>
        <dbReference type="Pfam" id="PF00753"/>
    </source>
</evidence>
<dbReference type="EMBL" id="LAVW01000150">
    <property type="protein sequence ID" value="KKW70451.1"/>
    <property type="molecule type" value="Genomic_DNA"/>
</dbReference>
<reference evidence="3 4" key="1">
    <citation type="submission" date="2015-04" db="EMBL/GenBank/DDBJ databases">
        <title>Evaluation of non-dairy Lactococcus lactis with potential dairy applications reveals extensive phenotype-genotype disparity.</title>
        <authorList>
            <person name="Cavanagh D."/>
            <person name="Casey A."/>
            <person name="Altermann E."/>
            <person name="Cotter P."/>
            <person name="Fitzgerald G.F."/>
            <person name="McAuliffe O."/>
        </authorList>
    </citation>
    <scope>NUCLEOTIDE SEQUENCE [LARGE SCALE GENOMIC DNA]</scope>
    <source>
        <strain evidence="3 4">DPC6856</strain>
    </source>
</reference>
<dbReference type="InterPro" id="IPR036866">
    <property type="entry name" value="RibonucZ/Hydroxyglut_hydro"/>
</dbReference>
<keyword evidence="1" id="KW-0812">Transmembrane</keyword>
<keyword evidence="1" id="KW-0472">Membrane</keyword>
<keyword evidence="1" id="KW-1133">Transmembrane helix</keyword>
<gene>
    <name evidence="3" type="ORF">VN93_2184</name>
</gene>
<dbReference type="InterPro" id="IPR001279">
    <property type="entry name" value="Metallo-B-lactamas"/>
</dbReference>
<dbReference type="Pfam" id="PF00753">
    <property type="entry name" value="Lactamase_B"/>
    <property type="match status" value="1"/>
</dbReference>
<accession>A0ABR5EE49</accession>